<evidence type="ECO:0000259" key="9">
    <source>
        <dbReference type="Pfam" id="PF13359"/>
    </source>
</evidence>
<comment type="cofactor">
    <cofactor evidence="1">
        <name>a divalent metal cation</name>
        <dbReference type="ChEBI" id="CHEBI:60240"/>
    </cofactor>
</comment>
<dbReference type="GO" id="GO:0005634">
    <property type="term" value="C:nucleus"/>
    <property type="evidence" value="ECO:0007669"/>
    <property type="project" value="UniProtKB-SubCell"/>
</dbReference>
<dbReference type="AlphaFoldDB" id="A0A8S0ZD09"/>
<feature type="domain" description="DDE Tnp4" evidence="9">
    <location>
        <begin position="166"/>
        <end position="316"/>
    </location>
</feature>
<protein>
    <recommendedName>
        <fullName evidence="9">DDE Tnp4 domain-containing protein</fullName>
    </recommendedName>
</protein>
<evidence type="ECO:0000256" key="7">
    <source>
        <dbReference type="ARBA" id="ARBA00023242"/>
    </source>
</evidence>
<evidence type="ECO:0000256" key="8">
    <source>
        <dbReference type="SAM" id="SignalP"/>
    </source>
</evidence>
<accession>A0A8S0ZD09</accession>
<keyword evidence="8" id="KW-0732">Signal</keyword>
<dbReference type="GO" id="GO:0004518">
    <property type="term" value="F:nuclease activity"/>
    <property type="evidence" value="ECO:0007669"/>
    <property type="project" value="UniProtKB-KW"/>
</dbReference>
<dbReference type="Proteomes" id="UP000494256">
    <property type="component" value="Unassembled WGS sequence"/>
</dbReference>
<name>A0A8S0ZD09_ARCPL</name>
<dbReference type="Pfam" id="PF13359">
    <property type="entry name" value="DDE_Tnp_4"/>
    <property type="match status" value="1"/>
</dbReference>
<dbReference type="OrthoDB" id="79562at2759"/>
<comment type="subcellular location">
    <subcellularLocation>
        <location evidence="2">Nucleus</location>
    </subcellularLocation>
</comment>
<organism evidence="10 11">
    <name type="scientific">Arctia plantaginis</name>
    <name type="common">Wood tiger moth</name>
    <name type="synonym">Phalaena plantaginis</name>
    <dbReference type="NCBI Taxonomy" id="874455"/>
    <lineage>
        <taxon>Eukaryota</taxon>
        <taxon>Metazoa</taxon>
        <taxon>Ecdysozoa</taxon>
        <taxon>Arthropoda</taxon>
        <taxon>Hexapoda</taxon>
        <taxon>Insecta</taxon>
        <taxon>Pterygota</taxon>
        <taxon>Neoptera</taxon>
        <taxon>Endopterygota</taxon>
        <taxon>Lepidoptera</taxon>
        <taxon>Glossata</taxon>
        <taxon>Ditrysia</taxon>
        <taxon>Noctuoidea</taxon>
        <taxon>Erebidae</taxon>
        <taxon>Arctiinae</taxon>
        <taxon>Arctia</taxon>
    </lineage>
</organism>
<keyword evidence="5" id="KW-0479">Metal-binding</keyword>
<evidence type="ECO:0000313" key="10">
    <source>
        <dbReference type="EMBL" id="CAB3230532.1"/>
    </source>
</evidence>
<reference evidence="10 11" key="1">
    <citation type="submission" date="2020-04" db="EMBL/GenBank/DDBJ databases">
        <authorList>
            <person name="Wallbank WR R."/>
            <person name="Pardo Diaz C."/>
            <person name="Kozak K."/>
            <person name="Martin S."/>
            <person name="Jiggins C."/>
            <person name="Moest M."/>
            <person name="Warren A I."/>
            <person name="Byers J.R.P. K."/>
            <person name="Montejo-Kovacevich G."/>
            <person name="Yen C E."/>
        </authorList>
    </citation>
    <scope>NUCLEOTIDE SEQUENCE [LARGE SCALE GENOMIC DNA]</scope>
</reference>
<evidence type="ECO:0000256" key="3">
    <source>
        <dbReference type="ARBA" id="ARBA00006958"/>
    </source>
</evidence>
<dbReference type="PANTHER" id="PTHR22930">
    <property type="match status" value="1"/>
</dbReference>
<keyword evidence="7" id="KW-0539">Nucleus</keyword>
<gene>
    <name evidence="10" type="ORF">APLA_LOCUS4632</name>
</gene>
<comment type="caution">
    <text evidence="10">The sequence shown here is derived from an EMBL/GenBank/DDBJ whole genome shotgun (WGS) entry which is preliminary data.</text>
</comment>
<dbReference type="EMBL" id="CADEBD010000288">
    <property type="protein sequence ID" value="CAB3230532.1"/>
    <property type="molecule type" value="Genomic_DNA"/>
</dbReference>
<keyword evidence="6" id="KW-0378">Hydrolase</keyword>
<dbReference type="InterPro" id="IPR027806">
    <property type="entry name" value="HARBI1_dom"/>
</dbReference>
<dbReference type="InterPro" id="IPR045249">
    <property type="entry name" value="HARBI1-like"/>
</dbReference>
<feature type="chain" id="PRO_5035720824" description="DDE Tnp4 domain-containing protein" evidence="8">
    <location>
        <begin position="26"/>
        <end position="365"/>
    </location>
</feature>
<dbReference type="GO" id="GO:0046872">
    <property type="term" value="F:metal ion binding"/>
    <property type="evidence" value="ECO:0007669"/>
    <property type="project" value="UniProtKB-KW"/>
</dbReference>
<comment type="similarity">
    <text evidence="3">Belongs to the HARBI1 family.</text>
</comment>
<evidence type="ECO:0000256" key="6">
    <source>
        <dbReference type="ARBA" id="ARBA00022801"/>
    </source>
</evidence>
<evidence type="ECO:0000256" key="2">
    <source>
        <dbReference type="ARBA" id="ARBA00004123"/>
    </source>
</evidence>
<feature type="signal peptide" evidence="8">
    <location>
        <begin position="1"/>
        <end position="25"/>
    </location>
</feature>
<sequence length="365" mass="40718">MPASKSLTFHCCCLSALFMSSPSSLVPPSPRAGPPGSTDCLARRALGVDPLGHFASADVAPRFRLNKSAVNQLINWIQPYLSVTSKRNHGISTLHQILLALRFYALGTMLVSVADFIGVSIASASRIVSDVSKAIARLYSNFVVLQNHTQQEFYNIARFPRVHGVIDGTHILIQSPNSNVGEEFRNRKGTFSINVQVVCNCKLVFLNVVARWPGSTHDATIFNHSDLKDYCEQGRLGNRWLLGDSGYPCTPYLLTPLLNPNTPSEQSYNEAHIKTRNTIERCIGVWKRRFPILSLKMRLKLENMQSVIIATAVLHNIARTMNLDEIEPEISIPETTQEENVIVNDNSPISNMSERQLLINNYFNV</sequence>
<dbReference type="PANTHER" id="PTHR22930:SF289">
    <property type="entry name" value="DDE TNP4 DOMAIN-CONTAINING PROTEIN-RELATED"/>
    <property type="match status" value="1"/>
</dbReference>
<evidence type="ECO:0000256" key="1">
    <source>
        <dbReference type="ARBA" id="ARBA00001968"/>
    </source>
</evidence>
<dbReference type="GO" id="GO:0016787">
    <property type="term" value="F:hydrolase activity"/>
    <property type="evidence" value="ECO:0007669"/>
    <property type="project" value="UniProtKB-KW"/>
</dbReference>
<evidence type="ECO:0000256" key="5">
    <source>
        <dbReference type="ARBA" id="ARBA00022723"/>
    </source>
</evidence>
<proteinExistence type="inferred from homology"/>
<keyword evidence="4" id="KW-0540">Nuclease</keyword>
<evidence type="ECO:0000256" key="4">
    <source>
        <dbReference type="ARBA" id="ARBA00022722"/>
    </source>
</evidence>
<evidence type="ECO:0000313" key="11">
    <source>
        <dbReference type="Proteomes" id="UP000494256"/>
    </source>
</evidence>